<dbReference type="PROSITE" id="PS00028">
    <property type="entry name" value="ZINC_FINGER_C2H2_1"/>
    <property type="match status" value="1"/>
</dbReference>
<dbReference type="Gene3D" id="3.30.160.60">
    <property type="entry name" value="Classic Zinc Finger"/>
    <property type="match status" value="1"/>
</dbReference>
<dbReference type="GO" id="GO:0008270">
    <property type="term" value="F:zinc ion binding"/>
    <property type="evidence" value="ECO:0007669"/>
    <property type="project" value="UniProtKB-KW"/>
</dbReference>
<dbReference type="EMBL" id="HAEH01018496">
    <property type="protein sequence ID" value="SBS07774.1"/>
    <property type="molecule type" value="Transcribed_RNA"/>
</dbReference>
<dbReference type="PROSITE" id="PS50157">
    <property type="entry name" value="ZINC_FINGER_C2H2_2"/>
    <property type="match status" value="1"/>
</dbReference>
<evidence type="ECO:0000313" key="4">
    <source>
        <dbReference type="EMBL" id="SBS07774.1"/>
    </source>
</evidence>
<keyword evidence="1" id="KW-0863">Zinc-finger</keyword>
<dbReference type="PANTHER" id="PTHR37354">
    <property type="entry name" value="CHROMOSOME ALIGNMENT-MAINTAINING PHOSPHOPROTEIN 1"/>
    <property type="match status" value="1"/>
</dbReference>
<gene>
    <name evidence="4" type="primary">Nfu_g_1_005554</name>
</gene>
<evidence type="ECO:0000259" key="3">
    <source>
        <dbReference type="PROSITE" id="PS50157"/>
    </source>
</evidence>
<protein>
    <recommendedName>
        <fullName evidence="3">C2H2-type domain-containing protein</fullName>
    </recommendedName>
</protein>
<evidence type="ECO:0000256" key="1">
    <source>
        <dbReference type="PROSITE-ProRule" id="PRU00042"/>
    </source>
</evidence>
<reference evidence="4" key="2">
    <citation type="submission" date="2016-06" db="EMBL/GenBank/DDBJ databases">
        <title>The genome of a short-lived fish provides insights into sex chromosome evolution and the genetic control of aging.</title>
        <authorList>
            <person name="Reichwald K."/>
            <person name="Felder M."/>
            <person name="Petzold A."/>
            <person name="Koch P."/>
            <person name="Groth M."/>
            <person name="Platzer M."/>
        </authorList>
    </citation>
    <scope>NUCLEOTIDE SEQUENCE</scope>
    <source>
        <tissue evidence="4">Brain</tissue>
    </source>
</reference>
<feature type="region of interest" description="Disordered" evidence="2">
    <location>
        <begin position="399"/>
        <end position="436"/>
    </location>
</feature>
<reference evidence="4" key="1">
    <citation type="submission" date="2016-05" db="EMBL/GenBank/DDBJ databases">
        <authorList>
            <person name="Lavstsen T."/>
            <person name="Jespersen J.S."/>
        </authorList>
    </citation>
    <scope>NUCLEOTIDE SEQUENCE</scope>
    <source>
        <tissue evidence="4">Brain</tissue>
    </source>
</reference>
<proteinExistence type="predicted"/>
<dbReference type="InterPro" id="IPR039330">
    <property type="entry name" value="CAMP"/>
</dbReference>
<feature type="region of interest" description="Disordered" evidence="2">
    <location>
        <begin position="103"/>
        <end position="218"/>
    </location>
</feature>
<dbReference type="GO" id="GO:0051315">
    <property type="term" value="P:attachment of mitotic spindle microtubules to kinetochore"/>
    <property type="evidence" value="ECO:0007669"/>
    <property type="project" value="InterPro"/>
</dbReference>
<organism evidence="4">
    <name type="scientific">Nothobranchius rachovii</name>
    <name type="common">bluefin notho</name>
    <dbReference type="NCBI Taxonomy" id="451742"/>
    <lineage>
        <taxon>Eukaryota</taxon>
        <taxon>Metazoa</taxon>
        <taxon>Chordata</taxon>
        <taxon>Craniata</taxon>
        <taxon>Vertebrata</taxon>
        <taxon>Euteleostomi</taxon>
        <taxon>Actinopterygii</taxon>
        <taxon>Neopterygii</taxon>
        <taxon>Teleostei</taxon>
        <taxon>Neoteleostei</taxon>
        <taxon>Acanthomorphata</taxon>
        <taxon>Ovalentaria</taxon>
        <taxon>Atherinomorphae</taxon>
        <taxon>Cyprinodontiformes</taxon>
        <taxon>Nothobranchiidae</taxon>
        <taxon>Nothobranchius</taxon>
    </lineage>
</organism>
<evidence type="ECO:0000256" key="2">
    <source>
        <dbReference type="SAM" id="MobiDB-lite"/>
    </source>
</evidence>
<feature type="domain" description="C2H2-type" evidence="3">
    <location>
        <begin position="342"/>
        <end position="370"/>
    </location>
</feature>
<feature type="compositionally biased region" description="Basic and acidic residues" evidence="2">
    <location>
        <begin position="183"/>
        <end position="218"/>
    </location>
</feature>
<dbReference type="InterPro" id="IPR013087">
    <property type="entry name" value="Znf_C2H2_type"/>
</dbReference>
<feature type="compositionally biased region" description="Gly residues" evidence="2">
    <location>
        <begin position="103"/>
        <end position="119"/>
    </location>
</feature>
<feature type="compositionally biased region" description="Gly residues" evidence="2">
    <location>
        <begin position="167"/>
        <end position="180"/>
    </location>
</feature>
<dbReference type="PANTHER" id="PTHR37354:SF1">
    <property type="entry name" value="CHROMOSOME ALIGNMENT-MAINTAINING PHOSPHOPROTEIN 1"/>
    <property type="match status" value="1"/>
</dbReference>
<dbReference type="SMART" id="SM00355">
    <property type="entry name" value="ZnF_C2H2"/>
    <property type="match status" value="6"/>
</dbReference>
<dbReference type="InterPro" id="IPR036236">
    <property type="entry name" value="Znf_C2H2_sf"/>
</dbReference>
<sequence length="436" mass="47270">MSVMIQPRGEVGGGVAAHLRCSHCGHFSKSHAEQLSHLATYHPTCLDGVTVGRLGNILMYQSSARLFHCFECFYTSRDFAKLYKHIITKHCIDNMEGAVGRGGGDGGGDAGSKGMGDAGEGGEDAGGEAGERGGDAGEGREDAGGEAGERGGDAGEGREDAGKRGGDLGGGGDNVGGQGGEDGDVKREGEVEEVKDAPDRKSSEEEEQRKVPESVKVKDEGEKRDLMIDGGSFRCLICGWRNKHKSVSASHVVLKHEIPKSYAIQAIKWEDAVLTKTPGGMAEDEEGAGLSEEMLKKEIEASAKVISFVSTRYICLICGWKTKIKGFAISHVVRSHNVECPFRCTECPQSFFLPSQLQHHVRLFHRPGRYACPFCSFRSEYIGGFRRHCSRCSVREEVGEGAEGGEETVAKEARESRKRRSTEMMMIDDIKEEEDD</sequence>
<dbReference type="SUPFAM" id="SSF57667">
    <property type="entry name" value="beta-beta-alpha zinc fingers"/>
    <property type="match status" value="1"/>
</dbReference>
<keyword evidence="1" id="KW-0862">Zinc</keyword>
<name>A0A1A8RRB7_9TELE</name>
<keyword evidence="1" id="KW-0479">Metal-binding</keyword>
<feature type="compositionally biased region" description="Basic and acidic residues" evidence="2">
    <location>
        <begin position="129"/>
        <end position="166"/>
    </location>
</feature>
<dbReference type="AlphaFoldDB" id="A0A1A8RRB7"/>
<accession>A0A1A8RRB7</accession>